<dbReference type="AlphaFoldDB" id="A0A8J4UJP1"/>
<dbReference type="GO" id="GO:0017153">
    <property type="term" value="F:sodium:dicarboxylate symporter activity"/>
    <property type="evidence" value="ECO:0007669"/>
    <property type="project" value="TreeGrafter"/>
</dbReference>
<dbReference type="Proteomes" id="UP000727407">
    <property type="component" value="Unassembled WGS sequence"/>
</dbReference>
<keyword evidence="4 7" id="KW-1133">Transmembrane helix</keyword>
<name>A0A8J4UJP1_CLAMG</name>
<evidence type="ECO:0000256" key="7">
    <source>
        <dbReference type="SAM" id="Phobius"/>
    </source>
</evidence>
<gene>
    <name evidence="8" type="primary">slc13a5a</name>
    <name evidence="8" type="ORF">DAT39_013881</name>
</gene>
<keyword evidence="6" id="KW-0813">Transport</keyword>
<keyword evidence="6" id="KW-0739">Sodium transport</keyword>
<dbReference type="GO" id="GO:0015137">
    <property type="term" value="F:citrate transmembrane transporter activity"/>
    <property type="evidence" value="ECO:0007669"/>
    <property type="project" value="TreeGrafter"/>
</dbReference>
<dbReference type="OrthoDB" id="8908969at2759"/>
<comment type="caution">
    <text evidence="8">The sequence shown here is derived from an EMBL/GenBank/DDBJ whole genome shotgun (WGS) entry which is preliminary data.</text>
</comment>
<dbReference type="PANTHER" id="PTHR10283:SF109">
    <property type="entry name" value="NA(+)_CITRATE COTRANSPORTER"/>
    <property type="match status" value="1"/>
</dbReference>
<keyword evidence="6" id="KW-0406">Ion transport</keyword>
<evidence type="ECO:0000313" key="8">
    <source>
        <dbReference type="EMBL" id="KAF5896407.1"/>
    </source>
</evidence>
<protein>
    <submittedName>
        <fullName evidence="8">Solute carrier family 13 member 5-like</fullName>
    </submittedName>
</protein>
<proteinExistence type="inferred from homology"/>
<feature type="non-terminal residue" evidence="8">
    <location>
        <position position="1"/>
    </location>
</feature>
<dbReference type="InterPro" id="IPR001898">
    <property type="entry name" value="SLC13A/DASS"/>
</dbReference>
<organism evidence="8 9">
    <name type="scientific">Clarias magur</name>
    <name type="common">Asian catfish</name>
    <name type="synonym">Macropteronotus magur</name>
    <dbReference type="NCBI Taxonomy" id="1594786"/>
    <lineage>
        <taxon>Eukaryota</taxon>
        <taxon>Metazoa</taxon>
        <taxon>Chordata</taxon>
        <taxon>Craniata</taxon>
        <taxon>Vertebrata</taxon>
        <taxon>Euteleostomi</taxon>
        <taxon>Actinopterygii</taxon>
        <taxon>Neopterygii</taxon>
        <taxon>Teleostei</taxon>
        <taxon>Ostariophysi</taxon>
        <taxon>Siluriformes</taxon>
        <taxon>Clariidae</taxon>
        <taxon>Clarias</taxon>
    </lineage>
</organism>
<feature type="transmembrane region" description="Helical" evidence="7">
    <location>
        <begin position="47"/>
        <end position="71"/>
    </location>
</feature>
<sequence>MLAPLFKSIWGARNGLVLFCTPVLLLPLSLLIGTKEASCAYVIALMAVYWCTEVLPLAITAILPAVLFPLFGIMDSKDVCMQYLKDTNMLFLGGLMVAVAVEDWSLHKRIALQVLLIVGVRPALLMLGFMGVTAFLSMWISNTATTAMMVPIVQAVLEQLNNTAGEEEAGVPQEHEEKLPEKQVNGDQVLVNALSFSTVNTAEPCRESKEMLRMCKGMMLCVCYAASIGGTATLTGTGPNLVLSGQMNQLFPDNPDVVNFASWFGFAFPNMIIMLLAAWLWLQLVFLGFKYVTDATVALFIAALHFVLPAKPPCLFHWRTQSFDT</sequence>
<evidence type="ECO:0000256" key="3">
    <source>
        <dbReference type="ARBA" id="ARBA00022692"/>
    </source>
</evidence>
<accession>A0A8J4UJP1</accession>
<feature type="transmembrane region" description="Helical" evidence="7">
    <location>
        <begin position="257"/>
        <end position="282"/>
    </location>
</feature>
<feature type="transmembrane region" description="Helical" evidence="7">
    <location>
        <begin position="113"/>
        <end position="140"/>
    </location>
</feature>
<keyword evidence="9" id="KW-1185">Reference proteome</keyword>
<reference evidence="8" key="1">
    <citation type="submission" date="2020-07" db="EMBL/GenBank/DDBJ databases">
        <title>Clarias magur genome sequencing, assembly and annotation.</title>
        <authorList>
            <person name="Kushwaha B."/>
            <person name="Kumar R."/>
            <person name="Das P."/>
            <person name="Joshi C.G."/>
            <person name="Kumar D."/>
            <person name="Nagpure N.S."/>
            <person name="Pandey M."/>
            <person name="Agarwal S."/>
            <person name="Srivastava S."/>
            <person name="Singh M."/>
            <person name="Sahoo L."/>
            <person name="Jayasankar P."/>
            <person name="Meher P.K."/>
            <person name="Koringa P.G."/>
            <person name="Iquebal M.A."/>
            <person name="Das S.P."/>
            <person name="Bit A."/>
            <person name="Patnaik S."/>
            <person name="Patel N."/>
            <person name="Shah T.M."/>
            <person name="Hinsu A."/>
            <person name="Jena J.K."/>
        </authorList>
    </citation>
    <scope>NUCLEOTIDE SEQUENCE</scope>
    <source>
        <strain evidence="8">CIFAMagur01</strain>
        <tissue evidence="8">Testis</tissue>
    </source>
</reference>
<keyword evidence="5 7" id="KW-0472">Membrane</keyword>
<feature type="transmembrane region" description="Helical" evidence="7">
    <location>
        <begin position="217"/>
        <end position="237"/>
    </location>
</feature>
<dbReference type="PANTHER" id="PTHR10283">
    <property type="entry name" value="SOLUTE CARRIER FAMILY 13 MEMBER"/>
    <property type="match status" value="1"/>
</dbReference>
<dbReference type="GO" id="GO:0015141">
    <property type="term" value="F:succinate transmembrane transporter activity"/>
    <property type="evidence" value="ECO:0007669"/>
    <property type="project" value="TreeGrafter"/>
</dbReference>
<evidence type="ECO:0000256" key="4">
    <source>
        <dbReference type="ARBA" id="ARBA00022989"/>
    </source>
</evidence>
<dbReference type="GO" id="GO:0015729">
    <property type="term" value="P:oxaloacetate transport"/>
    <property type="evidence" value="ECO:0007669"/>
    <property type="project" value="TreeGrafter"/>
</dbReference>
<dbReference type="GO" id="GO:0015741">
    <property type="term" value="P:fumarate transport"/>
    <property type="evidence" value="ECO:0007669"/>
    <property type="project" value="TreeGrafter"/>
</dbReference>
<dbReference type="Pfam" id="PF00939">
    <property type="entry name" value="Na_sulph_symp"/>
    <property type="match status" value="1"/>
</dbReference>
<evidence type="ECO:0000313" key="9">
    <source>
        <dbReference type="Proteomes" id="UP000727407"/>
    </source>
</evidence>
<comment type="subcellular location">
    <subcellularLocation>
        <location evidence="1">Membrane</location>
        <topology evidence="1">Multi-pass membrane protein</topology>
    </subcellularLocation>
</comment>
<evidence type="ECO:0000256" key="2">
    <source>
        <dbReference type="ARBA" id="ARBA00006772"/>
    </source>
</evidence>
<evidence type="ECO:0000256" key="1">
    <source>
        <dbReference type="ARBA" id="ARBA00004141"/>
    </source>
</evidence>
<keyword evidence="6" id="KW-0915">Sodium</keyword>
<dbReference type="GO" id="GO:0005886">
    <property type="term" value="C:plasma membrane"/>
    <property type="evidence" value="ECO:0007669"/>
    <property type="project" value="TreeGrafter"/>
</dbReference>
<evidence type="ECO:0000256" key="6">
    <source>
        <dbReference type="ARBA" id="ARBA00023201"/>
    </source>
</evidence>
<feature type="transmembrane region" description="Helical" evidence="7">
    <location>
        <begin position="289"/>
        <end position="308"/>
    </location>
</feature>
<keyword evidence="3 7" id="KW-0812">Transmembrane</keyword>
<evidence type="ECO:0000256" key="5">
    <source>
        <dbReference type="ARBA" id="ARBA00023136"/>
    </source>
</evidence>
<dbReference type="EMBL" id="QNUK01000277">
    <property type="protein sequence ID" value="KAF5896407.1"/>
    <property type="molecule type" value="Genomic_DNA"/>
</dbReference>
<comment type="similarity">
    <text evidence="2">Belongs to the SLC13A/DASS transporter (TC 2.A.47) family. NADC subfamily.</text>
</comment>